<protein>
    <submittedName>
        <fullName evidence="1">Uncharacterized protein</fullName>
    </submittedName>
</protein>
<dbReference type="AlphaFoldDB" id="A0A1Y2F663"/>
<dbReference type="GO" id="GO:0006044">
    <property type="term" value="P:N-acetylglucosamine metabolic process"/>
    <property type="evidence" value="ECO:0007669"/>
    <property type="project" value="TreeGrafter"/>
</dbReference>
<reference evidence="1 2" key="1">
    <citation type="submission" date="2016-08" db="EMBL/GenBank/DDBJ databases">
        <title>A Parts List for Fungal Cellulosomes Revealed by Comparative Genomics.</title>
        <authorList>
            <consortium name="DOE Joint Genome Institute"/>
            <person name="Haitjema C.H."/>
            <person name="Gilmore S.P."/>
            <person name="Henske J.K."/>
            <person name="Solomon K.V."/>
            <person name="De Groot R."/>
            <person name="Kuo A."/>
            <person name="Mondo S.J."/>
            <person name="Salamov A.A."/>
            <person name="Labutti K."/>
            <person name="Zhao Z."/>
            <person name="Chiniquy J."/>
            <person name="Barry K."/>
            <person name="Brewer H.M."/>
            <person name="Purvine S.O."/>
            <person name="Wright A.T."/>
            <person name="Boxma B."/>
            <person name="Van Alen T."/>
            <person name="Hackstein J.H."/>
            <person name="Baker S.E."/>
            <person name="Grigoriev I.V."/>
            <person name="O'Malley M.A."/>
        </authorList>
    </citation>
    <scope>NUCLEOTIDE SEQUENCE [LARGE SCALE GENOMIC DNA]</scope>
    <source>
        <strain evidence="1 2">G1</strain>
    </source>
</reference>
<organism evidence="1 2">
    <name type="scientific">Neocallimastix californiae</name>
    <dbReference type="NCBI Taxonomy" id="1754190"/>
    <lineage>
        <taxon>Eukaryota</taxon>
        <taxon>Fungi</taxon>
        <taxon>Fungi incertae sedis</taxon>
        <taxon>Chytridiomycota</taxon>
        <taxon>Chytridiomycota incertae sedis</taxon>
        <taxon>Neocallimastigomycetes</taxon>
        <taxon>Neocallimastigales</taxon>
        <taxon>Neocallimastigaceae</taxon>
        <taxon>Neocallimastix</taxon>
    </lineage>
</organism>
<accession>A0A1Y2F663</accession>
<dbReference type="PANTHER" id="PTHR35020:SF2">
    <property type="entry name" value="N-ACETYLGLUCOSAMINE-INDUCED PROTEIN 1"/>
    <property type="match status" value="1"/>
</dbReference>
<dbReference type="Proteomes" id="UP000193920">
    <property type="component" value="Unassembled WGS sequence"/>
</dbReference>
<sequence length="194" mass="23048">MTSNTPEILSKEIIIDNEEKIDLIRSKKFKMARPFHWDEIKYIVEKDSIEILVRTPADEAFYMNSLKILKSKYTSINDYIKISVMGYSEVIDEQGKKKADKPKINTNNLTFESEDVYYIIKKNDFPYWLEPNIEHFVLWTSEEFTKEHAGKIIHEKFPEYDVIYFTNSPDKKSVKGVSHYQIFVRPKNAIKYEE</sequence>
<dbReference type="PANTHER" id="PTHR35020">
    <property type="entry name" value="N-ACETYLGLUCOSAMINE-INDUCED PROTEIN 1"/>
    <property type="match status" value="1"/>
</dbReference>
<proteinExistence type="predicted"/>
<dbReference type="InterPro" id="IPR022036">
    <property type="entry name" value="DUF3605"/>
</dbReference>
<dbReference type="OrthoDB" id="498286at2759"/>
<evidence type="ECO:0000313" key="1">
    <source>
        <dbReference type="EMBL" id="ORY79157.1"/>
    </source>
</evidence>
<dbReference type="GO" id="GO:0005737">
    <property type="term" value="C:cytoplasm"/>
    <property type="evidence" value="ECO:0007669"/>
    <property type="project" value="TreeGrafter"/>
</dbReference>
<dbReference type="STRING" id="1754190.A0A1Y2F663"/>
<dbReference type="Pfam" id="PF12239">
    <property type="entry name" value="DUF3605"/>
    <property type="match status" value="1"/>
</dbReference>
<dbReference type="EMBL" id="MCOG01000015">
    <property type="protein sequence ID" value="ORY79157.1"/>
    <property type="molecule type" value="Genomic_DNA"/>
</dbReference>
<gene>
    <name evidence="1" type="ORF">LY90DRAFT_664783</name>
</gene>
<keyword evidence="2" id="KW-1185">Reference proteome</keyword>
<name>A0A1Y2F663_9FUNG</name>
<evidence type="ECO:0000313" key="2">
    <source>
        <dbReference type="Proteomes" id="UP000193920"/>
    </source>
</evidence>
<comment type="caution">
    <text evidence="1">The sequence shown here is derived from an EMBL/GenBank/DDBJ whole genome shotgun (WGS) entry which is preliminary data.</text>
</comment>